<protein>
    <submittedName>
        <fullName evidence="2">Gene D protein</fullName>
    </submittedName>
</protein>
<dbReference type="Pfam" id="PF05954">
    <property type="entry name" value="Phage_GPD"/>
    <property type="match status" value="1"/>
</dbReference>
<evidence type="ECO:0000313" key="2">
    <source>
        <dbReference type="EMBL" id="SLM63452.1"/>
    </source>
</evidence>
<proteinExistence type="predicted"/>
<dbReference type="InterPro" id="IPR052726">
    <property type="entry name" value="Phage_Baseplate_Hub"/>
</dbReference>
<evidence type="ECO:0000313" key="3">
    <source>
        <dbReference type="Proteomes" id="UP000294820"/>
    </source>
</evidence>
<dbReference type="PANTHER" id="PTHR35862:SF3">
    <property type="entry name" value="FELS-2 PROPHAGE PROTEIN"/>
    <property type="match status" value="1"/>
</dbReference>
<dbReference type="Proteomes" id="UP000294820">
    <property type="component" value="Chromosome 1"/>
</dbReference>
<dbReference type="AlphaFoldDB" id="A0A375ABG5"/>
<keyword evidence="3" id="KW-1185">Reference proteome</keyword>
<organism evidence="2 3">
    <name type="scientific">Dickeya aquatica</name>
    <dbReference type="NCBI Taxonomy" id="1401087"/>
    <lineage>
        <taxon>Bacteria</taxon>
        <taxon>Pseudomonadati</taxon>
        <taxon>Pseudomonadota</taxon>
        <taxon>Gammaproteobacteria</taxon>
        <taxon>Enterobacterales</taxon>
        <taxon>Pectobacteriaceae</taxon>
        <taxon>Dickeya</taxon>
    </lineage>
</organism>
<dbReference type="PANTHER" id="PTHR35862">
    <property type="entry name" value="FELS-2 PROPHAGE PROTEIN"/>
    <property type="match status" value="1"/>
</dbReference>
<accession>A0A375ABG5</accession>
<name>A0A375ABG5_9GAMM</name>
<feature type="region of interest" description="Disordered" evidence="1">
    <location>
        <begin position="261"/>
        <end position="290"/>
    </location>
</feature>
<dbReference type="RefSeq" id="WP_035341443.1">
    <property type="nucleotide sequence ID" value="NZ_LT615367.1"/>
</dbReference>
<gene>
    <name evidence="2" type="ORF">DAQ1742_02574</name>
</gene>
<feature type="compositionally biased region" description="Polar residues" evidence="1">
    <location>
        <begin position="275"/>
        <end position="290"/>
    </location>
</feature>
<dbReference type="KEGG" id="daq:DAQ1742_02574"/>
<dbReference type="SUPFAM" id="SSF69279">
    <property type="entry name" value="Phage tail proteins"/>
    <property type="match status" value="1"/>
</dbReference>
<reference evidence="2 3" key="1">
    <citation type="submission" date="2016-09" db="EMBL/GenBank/DDBJ databases">
        <authorList>
            <person name="Reverchon S."/>
            <person name="Nasser W."/>
            <person name="Leonard S."/>
            <person name="Brochier C."/>
            <person name="Duprey A."/>
        </authorList>
    </citation>
    <scope>NUCLEOTIDE SEQUENCE [LARGE SCALE GENOMIC DNA]</scope>
    <source>
        <strain evidence="2 3">174/2</strain>
    </source>
</reference>
<sequence length="398" mass="43997">MIVNNRIGIGTSLAPDVKITLDRSTNEKNNASPAEHTEFKLHDRLVKLSITDNAGTQADQLTLTLDDSDGRLLLPERGQKLIVSIGWKNQPLTLMGSYCVDTVKYSGYPTILDITAHSVDFRGSFTTPIEASYHDTTLGDIARTIAERNNLFYSIDESLSKISIISEHQSRESDVVFISRLAKKHSGTATVKKDTLILFIEGKGISSHGDTPTPYSLERSDGDKFEFELADRPLASAVVANWHSTSDAKTHNVKISRKYAAEPRTETVHPAAKTPENNASTDQPNYTAGNKNNQQALQQTYASQQEAMQAALSRWREIQRQGVKLSVDLAKGVTTLKPGGLVRVKGFKNIIDEKLWSIKTVVHNLNAKGFLTSLTLEIATQEVEYTISYDVNLKPVKK</sequence>
<dbReference type="EMBL" id="LT615367">
    <property type="protein sequence ID" value="SLM63452.1"/>
    <property type="molecule type" value="Genomic_DNA"/>
</dbReference>
<evidence type="ECO:0000256" key="1">
    <source>
        <dbReference type="SAM" id="MobiDB-lite"/>
    </source>
</evidence>